<evidence type="ECO:0000313" key="1">
    <source>
        <dbReference type="EMBL" id="QJB45483.1"/>
    </source>
</evidence>
<evidence type="ECO:0000313" key="2">
    <source>
        <dbReference type="Proteomes" id="UP000502433"/>
    </source>
</evidence>
<accession>A0A6H2C216</accession>
<reference evidence="1 2" key="1">
    <citation type="submission" date="2020-04" db="EMBL/GenBank/DDBJ databases">
        <title>Genome-Wide Identification of 5-Methylcytosine Sites in Bacterial Genomes By High-Throughput Sequencing of MspJI Restriction Fragments.</title>
        <authorList>
            <person name="Wu V."/>
        </authorList>
    </citation>
    <scope>NUCLEOTIDE SEQUENCE [LARGE SCALE GENOMIC DNA]</scope>
    <source>
        <strain evidence="1 2">CCAP 1403/13f</strain>
    </source>
</reference>
<reference evidence="1 2" key="2">
    <citation type="submission" date="2020-04" db="EMBL/GenBank/DDBJ databases">
        <authorList>
            <person name="Fomenkov A."/>
            <person name="Anton B.P."/>
            <person name="Roberts R.J."/>
        </authorList>
    </citation>
    <scope>NUCLEOTIDE SEQUENCE [LARGE SCALE GENOMIC DNA]</scope>
    <source>
        <strain evidence="1 2">CCAP 1403/13f</strain>
    </source>
</reference>
<name>A0A6H2C216_DOLFA</name>
<dbReference type="AlphaFoldDB" id="A0A6H2C216"/>
<dbReference type="EMBL" id="CP051206">
    <property type="protein sequence ID" value="QJB45483.1"/>
    <property type="molecule type" value="Genomic_DNA"/>
</dbReference>
<sequence>MAIPFIFQTLGSFVILGLYRRFVSTPMNEALYKLEIVNLNILLKALDYYESEKGRSKSTENIREFADDALSGYRGASEVGIGGDGNFASIKEADKNLNNAANSFKKLPESQKYLDKAYASFEIK</sequence>
<dbReference type="Proteomes" id="UP000502433">
    <property type="component" value="Chromosome"/>
</dbReference>
<organism evidence="1 2">
    <name type="scientific">Dolichospermum flos-aquae CCAP 1403/13F</name>
    <dbReference type="NCBI Taxonomy" id="315271"/>
    <lineage>
        <taxon>Bacteria</taxon>
        <taxon>Bacillati</taxon>
        <taxon>Cyanobacteriota</taxon>
        <taxon>Cyanophyceae</taxon>
        <taxon>Nostocales</taxon>
        <taxon>Aphanizomenonaceae</taxon>
        <taxon>Dolichospermum</taxon>
    </lineage>
</organism>
<gene>
    <name evidence="1" type="ORF">HGD76_16215</name>
</gene>
<dbReference type="RefSeq" id="WP_168696396.1">
    <property type="nucleotide sequence ID" value="NZ_CP051206.1"/>
</dbReference>
<protein>
    <submittedName>
        <fullName evidence="1">Uncharacterized protein</fullName>
    </submittedName>
</protein>
<dbReference type="KEGG" id="dfs:HGD76_16215"/>
<proteinExistence type="predicted"/>